<dbReference type="NCBIfam" id="TIGR00254">
    <property type="entry name" value="GGDEF"/>
    <property type="match status" value="1"/>
</dbReference>
<evidence type="ECO:0000313" key="4">
    <source>
        <dbReference type="EMBL" id="MPQ63658.1"/>
    </source>
</evidence>
<dbReference type="Proteomes" id="UP000342249">
    <property type="component" value="Unassembled WGS sequence"/>
</dbReference>
<name>A0A5N7J4K3_9CLOT</name>
<dbReference type="CDD" id="cd01948">
    <property type="entry name" value="EAL"/>
    <property type="match status" value="1"/>
</dbReference>
<keyword evidence="1" id="KW-0472">Membrane</keyword>
<dbReference type="CDD" id="cd01949">
    <property type="entry name" value="GGDEF"/>
    <property type="match status" value="1"/>
</dbReference>
<accession>A0A5N7J4K3</accession>
<gene>
    <name evidence="4" type="ORF">E4V82_16275</name>
</gene>
<evidence type="ECO:0000313" key="5">
    <source>
        <dbReference type="Proteomes" id="UP000342249"/>
    </source>
</evidence>
<dbReference type="PROSITE" id="PS50887">
    <property type="entry name" value="GGDEF"/>
    <property type="match status" value="1"/>
</dbReference>
<dbReference type="Pfam" id="PF05228">
    <property type="entry name" value="CHASE4"/>
    <property type="match status" value="1"/>
</dbReference>
<dbReference type="PANTHER" id="PTHR44757">
    <property type="entry name" value="DIGUANYLATE CYCLASE DGCP"/>
    <property type="match status" value="1"/>
</dbReference>
<keyword evidence="1" id="KW-1133">Transmembrane helix</keyword>
<sequence>MEWVINMKLSAKLFKIVLLVSLVLICFLYIISKSFLVKSFTDMEIDKAFKDTKVVLNYIQNDLNNINDVNLDYSRWDETYNYMNNRNNKYIEDNFDDTTSMARAKINFIFITDNHGNIVYKKNTKEDTKEMFTLAFAKNITSNIAKLLSNNNIKNVKGTLLYGKYPILISAQRITKGDGLGHSPGFLIFAKYYDKEEMDMLNQNTGLKTEIAYYDKELILNNEFIRKNEFVKVSNEKLIIGYGLINDIFSKPSFFVKITSERNVFKKAQNTMDFYFLIVLVALIIFSLSIFILIHVFVVRKIKIINSVVENVHNSYDVFPSIILKGNDEISELGSKFNDMFQRLKKSDETIVSLANYDALTGLTNRKKLLENITDLLKNKNENLAVFFITLDKFKAINESFGHQVGDIVLAKVAERLENNIAKSKDVVSRIGGDEFIVIIRNLISAADAIEIAGEIVETLGGAYIYNDESLYIGASVGISLFPQHGNDVDALIRNADLAMYEVKNSGGHGYRLYNNIMNYNNNRMLQMEKDLKSAMERNEFITYYQPIIDLKLMEVLSAESLIRWKCGDKIIQPIEFIPIAKKIGEMVEIDNWMLLNACTQCKKWQNSGSKNFSISVNTSYKQLIQANFVQIVMNICRNQSLDPKYLNLEITEDEAMEDINLIIKVLLELKSKGIKISMDDFGTGYSSLSWLSKLPIDTIKIDRSLIINLDNNSKNIVIIKAIIAVADSLDIKVIAEGIETETELLTLKELGCQYIQGYLIGKPMVASDFHKEFII</sequence>
<feature type="domain" description="GGDEF" evidence="3">
    <location>
        <begin position="382"/>
        <end position="516"/>
    </location>
</feature>
<dbReference type="InterPro" id="IPR007892">
    <property type="entry name" value="CHASE4"/>
</dbReference>
<feature type="transmembrane region" description="Helical" evidence="1">
    <location>
        <begin position="274"/>
        <end position="298"/>
    </location>
</feature>
<dbReference type="InterPro" id="IPR035919">
    <property type="entry name" value="EAL_sf"/>
</dbReference>
<dbReference type="EMBL" id="SPSF01000041">
    <property type="protein sequence ID" value="MPQ63658.1"/>
    <property type="molecule type" value="Genomic_DNA"/>
</dbReference>
<dbReference type="Gene3D" id="6.10.340.10">
    <property type="match status" value="1"/>
</dbReference>
<dbReference type="AlphaFoldDB" id="A0A5N7J4K3"/>
<dbReference type="InterPro" id="IPR029787">
    <property type="entry name" value="Nucleotide_cyclase"/>
</dbReference>
<dbReference type="SUPFAM" id="SSF141868">
    <property type="entry name" value="EAL domain-like"/>
    <property type="match status" value="1"/>
</dbReference>
<dbReference type="InterPro" id="IPR052155">
    <property type="entry name" value="Biofilm_reg_signaling"/>
</dbReference>
<dbReference type="SMART" id="SM00267">
    <property type="entry name" value="GGDEF"/>
    <property type="match status" value="1"/>
</dbReference>
<dbReference type="Pfam" id="PF00563">
    <property type="entry name" value="EAL"/>
    <property type="match status" value="1"/>
</dbReference>
<dbReference type="PANTHER" id="PTHR44757:SF2">
    <property type="entry name" value="BIOFILM ARCHITECTURE MAINTENANCE PROTEIN MBAA"/>
    <property type="match status" value="1"/>
</dbReference>
<keyword evidence="1" id="KW-0812">Transmembrane</keyword>
<dbReference type="PROSITE" id="PS50883">
    <property type="entry name" value="EAL"/>
    <property type="match status" value="1"/>
</dbReference>
<dbReference type="InterPro" id="IPR001633">
    <property type="entry name" value="EAL_dom"/>
</dbReference>
<dbReference type="Pfam" id="PF00990">
    <property type="entry name" value="GGDEF"/>
    <property type="match status" value="1"/>
</dbReference>
<dbReference type="InterPro" id="IPR043128">
    <property type="entry name" value="Rev_trsase/Diguanyl_cyclase"/>
</dbReference>
<dbReference type="Gene3D" id="3.20.20.450">
    <property type="entry name" value="EAL domain"/>
    <property type="match status" value="1"/>
</dbReference>
<feature type="domain" description="EAL" evidence="2">
    <location>
        <begin position="525"/>
        <end position="776"/>
    </location>
</feature>
<proteinExistence type="predicted"/>
<reference evidence="4 5" key="1">
    <citation type="journal article" date="2019" name="Lett. Appl. Microbiol.">
        <title>A case of 'blown pack' spoilage of vacuum-packaged pork likely associated with Clostridium estertheticum in Canada.</title>
        <authorList>
            <person name="Zhang P."/>
            <person name="Ward P."/>
            <person name="McMullen L.M."/>
            <person name="Yang X."/>
        </authorList>
    </citation>
    <scope>NUCLEOTIDE SEQUENCE [LARGE SCALE GENOMIC DNA]</scope>
    <source>
        <strain evidence="4 5">MA19</strain>
    </source>
</reference>
<dbReference type="SMART" id="SM00052">
    <property type="entry name" value="EAL"/>
    <property type="match status" value="1"/>
</dbReference>
<organism evidence="4 5">
    <name type="scientific">Clostridium estertheticum</name>
    <dbReference type="NCBI Taxonomy" id="238834"/>
    <lineage>
        <taxon>Bacteria</taxon>
        <taxon>Bacillati</taxon>
        <taxon>Bacillota</taxon>
        <taxon>Clostridia</taxon>
        <taxon>Eubacteriales</taxon>
        <taxon>Clostridiaceae</taxon>
        <taxon>Clostridium</taxon>
    </lineage>
</organism>
<feature type="transmembrane region" description="Helical" evidence="1">
    <location>
        <begin position="12"/>
        <end position="31"/>
    </location>
</feature>
<dbReference type="InterPro" id="IPR000160">
    <property type="entry name" value="GGDEF_dom"/>
</dbReference>
<evidence type="ECO:0000259" key="2">
    <source>
        <dbReference type="PROSITE" id="PS50883"/>
    </source>
</evidence>
<protein>
    <submittedName>
        <fullName evidence="4">EAL domain-containing protein</fullName>
    </submittedName>
</protein>
<dbReference type="SUPFAM" id="SSF55073">
    <property type="entry name" value="Nucleotide cyclase"/>
    <property type="match status" value="1"/>
</dbReference>
<evidence type="ECO:0000256" key="1">
    <source>
        <dbReference type="SAM" id="Phobius"/>
    </source>
</evidence>
<comment type="caution">
    <text evidence="4">The sequence shown here is derived from an EMBL/GenBank/DDBJ whole genome shotgun (WGS) entry which is preliminary data.</text>
</comment>
<evidence type="ECO:0000259" key="3">
    <source>
        <dbReference type="PROSITE" id="PS50887"/>
    </source>
</evidence>
<dbReference type="Gene3D" id="3.30.70.270">
    <property type="match status" value="1"/>
</dbReference>